<evidence type="ECO:0000313" key="4">
    <source>
        <dbReference type="Proteomes" id="UP000460435"/>
    </source>
</evidence>
<comment type="caution">
    <text evidence="3">The sequence shown here is derived from an EMBL/GenBank/DDBJ whole genome shotgun (WGS) entry which is preliminary data.</text>
</comment>
<dbReference type="InterPro" id="IPR012338">
    <property type="entry name" value="Beta-lactam/transpept-like"/>
</dbReference>
<feature type="region of interest" description="Disordered" evidence="1">
    <location>
        <begin position="1"/>
        <end position="68"/>
    </location>
</feature>
<keyword evidence="4" id="KW-1185">Reference proteome</keyword>
<evidence type="ECO:0000256" key="1">
    <source>
        <dbReference type="SAM" id="MobiDB-lite"/>
    </source>
</evidence>
<dbReference type="SUPFAM" id="SSF56601">
    <property type="entry name" value="beta-lactamase/transpeptidase-like"/>
    <property type="match status" value="1"/>
</dbReference>
<dbReference type="AlphaFoldDB" id="A0A7K3M8Y1"/>
<dbReference type="Pfam" id="PF00144">
    <property type="entry name" value="Beta-lactamase"/>
    <property type="match status" value="1"/>
</dbReference>
<dbReference type="InterPro" id="IPR001466">
    <property type="entry name" value="Beta-lactam-related"/>
</dbReference>
<accession>A0A7K3M8Y1</accession>
<gene>
    <name evidence="3" type="ORF">F7O44_20350</name>
</gene>
<evidence type="ECO:0000259" key="2">
    <source>
        <dbReference type="Pfam" id="PF00144"/>
    </source>
</evidence>
<keyword evidence="3" id="KW-0378">Hydrolase</keyword>
<protein>
    <submittedName>
        <fullName evidence="3">Serine hydrolase</fullName>
    </submittedName>
</protein>
<dbReference type="Proteomes" id="UP000460435">
    <property type="component" value="Unassembled WGS sequence"/>
</dbReference>
<dbReference type="GO" id="GO:0016787">
    <property type="term" value="F:hydrolase activity"/>
    <property type="evidence" value="ECO:0007669"/>
    <property type="project" value="UniProtKB-KW"/>
</dbReference>
<name>A0A7K3M8Y1_9ACTN</name>
<sequence>MPPTRQRSPACGSRESGSPRRDSGDSHGSSWPTLSCATATNTTGEELIRAGTPEGWTIGDRTGAGGYGTRNAIAVRWPPEREPIVLAVMSTRETDGAESGNSLIADATEVALDALSQD</sequence>
<proteinExistence type="predicted"/>
<organism evidence="3 4">
    <name type="scientific">Phytoactinopolyspora mesophila</name>
    <dbReference type="NCBI Taxonomy" id="2650750"/>
    <lineage>
        <taxon>Bacteria</taxon>
        <taxon>Bacillati</taxon>
        <taxon>Actinomycetota</taxon>
        <taxon>Actinomycetes</taxon>
        <taxon>Jiangellales</taxon>
        <taxon>Jiangellaceae</taxon>
        <taxon>Phytoactinopolyspora</taxon>
    </lineage>
</organism>
<dbReference type="Gene3D" id="3.40.710.10">
    <property type="entry name" value="DD-peptidase/beta-lactamase superfamily"/>
    <property type="match status" value="1"/>
</dbReference>
<feature type="domain" description="Beta-lactamase-related" evidence="2">
    <location>
        <begin position="33"/>
        <end position="107"/>
    </location>
</feature>
<feature type="compositionally biased region" description="Polar residues" evidence="1">
    <location>
        <begin position="26"/>
        <end position="44"/>
    </location>
</feature>
<dbReference type="EMBL" id="WLZY01000007">
    <property type="protein sequence ID" value="NDL59427.1"/>
    <property type="molecule type" value="Genomic_DNA"/>
</dbReference>
<evidence type="ECO:0000313" key="3">
    <source>
        <dbReference type="EMBL" id="NDL59427.1"/>
    </source>
</evidence>
<reference evidence="3 4" key="1">
    <citation type="submission" date="2019-11" db="EMBL/GenBank/DDBJ databases">
        <authorList>
            <person name="Li X.-J."/>
            <person name="Feng X.-M."/>
        </authorList>
    </citation>
    <scope>NUCLEOTIDE SEQUENCE [LARGE SCALE GENOMIC DNA]</scope>
    <source>
        <strain evidence="3 4">XMNu-373</strain>
    </source>
</reference>